<dbReference type="PANTHER" id="PTHR43791:SF65">
    <property type="entry name" value="MAJOR FACILITATOR SUPERFAMILY (MFS) PROFILE DOMAIN-CONTAINING PROTEIN-RELATED"/>
    <property type="match status" value="1"/>
</dbReference>
<keyword evidence="5 7" id="KW-0472">Membrane</keyword>
<dbReference type="SUPFAM" id="SSF103473">
    <property type="entry name" value="MFS general substrate transporter"/>
    <property type="match status" value="1"/>
</dbReference>
<dbReference type="STRING" id="42251.A0A2T6ZSY9"/>
<organism evidence="8 9">
    <name type="scientific">Tuber borchii</name>
    <name type="common">White truffle</name>
    <dbReference type="NCBI Taxonomy" id="42251"/>
    <lineage>
        <taxon>Eukaryota</taxon>
        <taxon>Fungi</taxon>
        <taxon>Dikarya</taxon>
        <taxon>Ascomycota</taxon>
        <taxon>Pezizomycotina</taxon>
        <taxon>Pezizomycetes</taxon>
        <taxon>Pezizales</taxon>
        <taxon>Tuberaceae</taxon>
        <taxon>Tuber</taxon>
    </lineage>
</organism>
<accession>A0A2T6ZSY9</accession>
<dbReference type="InterPro" id="IPR011701">
    <property type="entry name" value="MFS"/>
</dbReference>
<evidence type="ECO:0000256" key="7">
    <source>
        <dbReference type="SAM" id="Phobius"/>
    </source>
</evidence>
<keyword evidence="2" id="KW-0813">Transport</keyword>
<dbReference type="FunFam" id="1.20.1250.20:FF:000106">
    <property type="entry name" value="MFS transporter, putative"/>
    <property type="match status" value="1"/>
</dbReference>
<evidence type="ECO:0000256" key="2">
    <source>
        <dbReference type="ARBA" id="ARBA00022448"/>
    </source>
</evidence>
<comment type="subcellular location">
    <subcellularLocation>
        <location evidence="1">Membrane</location>
        <topology evidence="1">Multi-pass membrane protein</topology>
    </subcellularLocation>
</comment>
<dbReference type="GO" id="GO:0022857">
    <property type="term" value="F:transmembrane transporter activity"/>
    <property type="evidence" value="ECO:0007669"/>
    <property type="project" value="InterPro"/>
</dbReference>
<name>A0A2T6ZSY9_TUBBO</name>
<dbReference type="EMBL" id="NESQ01000114">
    <property type="protein sequence ID" value="PUU78595.1"/>
    <property type="molecule type" value="Genomic_DNA"/>
</dbReference>
<reference evidence="8 9" key="1">
    <citation type="submission" date="2017-04" db="EMBL/GenBank/DDBJ databases">
        <title>Draft genome sequence of Tuber borchii Vittad., a whitish edible truffle.</title>
        <authorList>
            <consortium name="DOE Joint Genome Institute"/>
            <person name="Murat C."/>
            <person name="Kuo A."/>
            <person name="Barry K.W."/>
            <person name="Clum A."/>
            <person name="Dockter R.B."/>
            <person name="Fauchery L."/>
            <person name="Iotti M."/>
            <person name="Kohler A."/>
            <person name="Labutti K."/>
            <person name="Lindquist E.A."/>
            <person name="Lipzen A."/>
            <person name="Ohm R.A."/>
            <person name="Wang M."/>
            <person name="Grigoriev I.V."/>
            <person name="Zambonelli A."/>
            <person name="Martin F.M."/>
        </authorList>
    </citation>
    <scope>NUCLEOTIDE SEQUENCE [LARGE SCALE GENOMIC DNA]</scope>
    <source>
        <strain evidence="8 9">Tbo3840</strain>
    </source>
</reference>
<dbReference type="OrthoDB" id="1935484at2759"/>
<dbReference type="Gene3D" id="1.20.1250.20">
    <property type="entry name" value="MFS general substrate transporter like domains"/>
    <property type="match status" value="1"/>
</dbReference>
<keyword evidence="9" id="KW-1185">Reference proteome</keyword>
<feature type="transmembrane region" description="Helical" evidence="7">
    <location>
        <begin position="231"/>
        <end position="252"/>
    </location>
</feature>
<evidence type="ECO:0000256" key="4">
    <source>
        <dbReference type="ARBA" id="ARBA00022989"/>
    </source>
</evidence>
<protein>
    <submittedName>
        <fullName evidence="8">Major facilitator superfamily domain-containing protein</fullName>
    </submittedName>
</protein>
<dbReference type="GO" id="GO:0016020">
    <property type="term" value="C:membrane"/>
    <property type="evidence" value="ECO:0007669"/>
    <property type="project" value="UniProtKB-SubCell"/>
</dbReference>
<feature type="transmembrane region" description="Helical" evidence="7">
    <location>
        <begin position="378"/>
        <end position="397"/>
    </location>
</feature>
<feature type="transmembrane region" description="Helical" evidence="7">
    <location>
        <begin position="435"/>
        <end position="457"/>
    </location>
</feature>
<feature type="region of interest" description="Disordered" evidence="6">
    <location>
        <begin position="1"/>
        <end position="45"/>
    </location>
</feature>
<keyword evidence="4 7" id="KW-1133">Transmembrane helix</keyword>
<keyword evidence="3 7" id="KW-0812">Transmembrane</keyword>
<feature type="compositionally biased region" description="Basic and acidic residues" evidence="6">
    <location>
        <begin position="1"/>
        <end position="12"/>
    </location>
</feature>
<evidence type="ECO:0000256" key="5">
    <source>
        <dbReference type="ARBA" id="ARBA00023136"/>
    </source>
</evidence>
<feature type="transmembrane region" description="Helical" evidence="7">
    <location>
        <begin position="469"/>
        <end position="490"/>
    </location>
</feature>
<dbReference type="InterPro" id="IPR036259">
    <property type="entry name" value="MFS_trans_sf"/>
</dbReference>
<dbReference type="Proteomes" id="UP000244722">
    <property type="component" value="Unassembled WGS sequence"/>
</dbReference>
<proteinExistence type="predicted"/>
<evidence type="ECO:0000313" key="8">
    <source>
        <dbReference type="EMBL" id="PUU78595.1"/>
    </source>
</evidence>
<feature type="transmembrane region" description="Helical" evidence="7">
    <location>
        <begin position="264"/>
        <end position="284"/>
    </location>
</feature>
<comment type="caution">
    <text evidence="8">The sequence shown here is derived from an EMBL/GenBank/DDBJ whole genome shotgun (WGS) entry which is preliminary data.</text>
</comment>
<feature type="transmembrane region" description="Helical" evidence="7">
    <location>
        <begin position="409"/>
        <end position="429"/>
    </location>
</feature>
<dbReference type="AlphaFoldDB" id="A0A2T6ZSY9"/>
<gene>
    <name evidence="8" type="ORF">B9Z19DRAFT_982620</name>
</gene>
<feature type="transmembrane region" description="Helical" evidence="7">
    <location>
        <begin position="502"/>
        <end position="519"/>
    </location>
</feature>
<sequence>MRSLRPRSDSQEVKPIPTSSESQTPLLQGQERKDSYESTSSRSDEELLIGEISGVQESVFDDPVLAHFYQPHYLYEGLHRFDPQAEWSKSDEARVVKKIDKKIMIWCCIMFIALQLDRQNIKQALTDDFLADLGLNTNDYNIGQAIFYACFLFAEIPSQMVSKIIGPHRWIPIQMVLWSIIASTQCLLTGRTSFYITRGLVGAIEGGFIPTTILYLSYFYTSRELPIRLSWFWTGTALTGIVASFLAVGILSLRGSFGWEGWRYLFVIEGTATTIVGFISWFYMPSSPTQTKSWFRGQNGWFTPKEEVIMVNRVLRDDPTKGDMHNRQAIGMGGFIKSLMDYDLWPLYVVGVMSYIPINPPTSYLTLILRDLGFTVTQSNLLTIPSVLLLVFWLLTLTKLSEKRSEKTFISSFGVLWCLPLLLILRFSPDNASAWWKYAITALLCGAPYPHAILVAWNSANSGSVRTRTVSAAIYNMAVQSSSIISASIYREDDRPNYHRGNTALIFITIFDIFLFWSVKKYYRWRNRSKEEIWGRMGSVERANYLAETKDEGNKRLDFKFVH</sequence>
<evidence type="ECO:0000256" key="1">
    <source>
        <dbReference type="ARBA" id="ARBA00004141"/>
    </source>
</evidence>
<feature type="transmembrane region" description="Helical" evidence="7">
    <location>
        <begin position="196"/>
        <end position="219"/>
    </location>
</feature>
<evidence type="ECO:0000256" key="3">
    <source>
        <dbReference type="ARBA" id="ARBA00022692"/>
    </source>
</evidence>
<feature type="compositionally biased region" description="Polar residues" evidence="6">
    <location>
        <begin position="17"/>
        <end position="27"/>
    </location>
</feature>
<evidence type="ECO:0000313" key="9">
    <source>
        <dbReference type="Proteomes" id="UP000244722"/>
    </source>
</evidence>
<dbReference type="Pfam" id="PF07690">
    <property type="entry name" value="MFS_1"/>
    <property type="match status" value="1"/>
</dbReference>
<dbReference type="PANTHER" id="PTHR43791">
    <property type="entry name" value="PERMEASE-RELATED"/>
    <property type="match status" value="1"/>
</dbReference>
<evidence type="ECO:0000256" key="6">
    <source>
        <dbReference type="SAM" id="MobiDB-lite"/>
    </source>
</evidence>
<feature type="transmembrane region" description="Helical" evidence="7">
    <location>
        <begin position="342"/>
        <end position="358"/>
    </location>
</feature>